<dbReference type="InterPro" id="IPR001296">
    <property type="entry name" value="Glyco_trans_1"/>
</dbReference>
<dbReference type="EMBL" id="VFIY01000018">
    <property type="protein sequence ID" value="TPD57952.1"/>
    <property type="molecule type" value="Genomic_DNA"/>
</dbReference>
<dbReference type="PANTHER" id="PTHR12526">
    <property type="entry name" value="GLYCOSYLTRANSFERASE"/>
    <property type="match status" value="1"/>
</dbReference>
<dbReference type="InterPro" id="IPR028098">
    <property type="entry name" value="Glyco_trans_4-like_N"/>
</dbReference>
<dbReference type="CDD" id="cd03794">
    <property type="entry name" value="GT4_WbuB-like"/>
    <property type="match status" value="1"/>
</dbReference>
<feature type="domain" description="Glycosyltransferase subfamily 4-like N-terminal" evidence="4">
    <location>
        <begin position="19"/>
        <end position="160"/>
    </location>
</feature>
<keyword evidence="6" id="KW-1185">Reference proteome</keyword>
<dbReference type="Pfam" id="PF13439">
    <property type="entry name" value="Glyco_transf_4"/>
    <property type="match status" value="1"/>
</dbReference>
<evidence type="ECO:0000256" key="2">
    <source>
        <dbReference type="ARBA" id="ARBA00022679"/>
    </source>
</evidence>
<sequence>MKICHLTSVHPRNDVRIFHKQCRSLAKNGFDVQLIVADGLGDEVRDQVKIGDVGRLPSRLKRVVITGRRILKKAREINADIYHFHDPELIPVGLLLQCRGKKVVYDVHEDLPRQIISKPWIPPYLRKPISWTAEKIENFLSRFFSAVVTATPFIRDRFLKINSRVVDVNNFPLLEEFSYQPDAEKGQNEICYVGGITKARGIFPLIEALANTTAVLNIAGIYKVPGLRDELSSMPGWEKVVEHGFLDRKGVADLLARSNVGIVTLLPIENYLDSLPVKMFEYMASGLPVIASDFPYWKTIVEKHDCGVCVDPTNPREIAEAIEHFLRDSELAKKVGKNGRKAVEEVFNWSIEEKKMISIYREMMAGNGS</sequence>
<feature type="domain" description="Glycosyl transferase family 1" evidence="3">
    <location>
        <begin position="180"/>
        <end position="341"/>
    </location>
</feature>
<evidence type="ECO:0000259" key="4">
    <source>
        <dbReference type="Pfam" id="PF13439"/>
    </source>
</evidence>
<name>A0A501PD55_9PROT</name>
<keyword evidence="2 5" id="KW-0808">Transferase</keyword>
<protein>
    <submittedName>
        <fullName evidence="5">Glycosyltransferase family 4 protein</fullName>
    </submittedName>
</protein>
<dbReference type="Pfam" id="PF00534">
    <property type="entry name" value="Glycos_transf_1"/>
    <property type="match status" value="1"/>
</dbReference>
<gene>
    <name evidence="5" type="ORF">FIV46_14900</name>
</gene>
<dbReference type="Gene3D" id="3.40.50.2000">
    <property type="entry name" value="Glycogen Phosphorylase B"/>
    <property type="match status" value="2"/>
</dbReference>
<proteinExistence type="predicted"/>
<keyword evidence="1" id="KW-0328">Glycosyltransferase</keyword>
<comment type="caution">
    <text evidence="5">The sequence shown here is derived from an EMBL/GenBank/DDBJ whole genome shotgun (WGS) entry which is preliminary data.</text>
</comment>
<evidence type="ECO:0000256" key="1">
    <source>
        <dbReference type="ARBA" id="ARBA00022676"/>
    </source>
</evidence>
<dbReference type="AlphaFoldDB" id="A0A501PD55"/>
<reference evidence="6" key="1">
    <citation type="submission" date="2019-06" db="EMBL/GenBank/DDBJ databases">
        <title>The complete genome of Emcibacter congregatus ZYLT.</title>
        <authorList>
            <person name="Zhao Z."/>
        </authorList>
    </citation>
    <scope>NUCLEOTIDE SEQUENCE [LARGE SCALE GENOMIC DNA]</scope>
    <source>
        <strain evidence="6">MCCC 1A06723</strain>
    </source>
</reference>
<dbReference type="SUPFAM" id="SSF53756">
    <property type="entry name" value="UDP-Glycosyltransferase/glycogen phosphorylase"/>
    <property type="match status" value="1"/>
</dbReference>
<dbReference type="OrthoDB" id="185319at2"/>
<dbReference type="GO" id="GO:0016757">
    <property type="term" value="F:glycosyltransferase activity"/>
    <property type="evidence" value="ECO:0007669"/>
    <property type="project" value="UniProtKB-KW"/>
</dbReference>
<dbReference type="Proteomes" id="UP000319148">
    <property type="component" value="Unassembled WGS sequence"/>
</dbReference>
<evidence type="ECO:0000259" key="3">
    <source>
        <dbReference type="Pfam" id="PF00534"/>
    </source>
</evidence>
<organism evidence="5 6">
    <name type="scientific">Emcibacter nanhaiensis</name>
    <dbReference type="NCBI Taxonomy" id="1505037"/>
    <lineage>
        <taxon>Bacteria</taxon>
        <taxon>Pseudomonadati</taxon>
        <taxon>Pseudomonadota</taxon>
        <taxon>Alphaproteobacteria</taxon>
        <taxon>Emcibacterales</taxon>
        <taxon>Emcibacteraceae</taxon>
        <taxon>Emcibacter</taxon>
    </lineage>
</organism>
<evidence type="ECO:0000313" key="6">
    <source>
        <dbReference type="Proteomes" id="UP000319148"/>
    </source>
</evidence>
<accession>A0A501PD55</accession>
<dbReference type="PANTHER" id="PTHR12526:SF629">
    <property type="entry name" value="TEICHURONIC ACID BIOSYNTHESIS GLYCOSYLTRANSFERASE TUAH-RELATED"/>
    <property type="match status" value="1"/>
</dbReference>
<evidence type="ECO:0000313" key="5">
    <source>
        <dbReference type="EMBL" id="TPD57952.1"/>
    </source>
</evidence>